<feature type="compositionally biased region" description="Polar residues" evidence="1">
    <location>
        <begin position="218"/>
        <end position="233"/>
    </location>
</feature>
<gene>
    <name evidence="2" type="ORF">PCASD_00755</name>
</gene>
<feature type="region of interest" description="Disordered" evidence="1">
    <location>
        <begin position="217"/>
        <end position="247"/>
    </location>
</feature>
<sequence length="260" mass="28953">MSSQNQKGGACCVEGQHNPKQEGNHKADSCWHLHPERAPEWWRENQAKWKESKAKKKAPSNYFLLLLMLWVNHGDQNSRLILDSGASAHIFNHANFFSHLELGDFLVLKTGKAEATLPSCLHPQYILMVVENHTGYLVGFPLVKKEETTERVRGSEGQKGQSNHHQLNLGVFHLLQTAQVSLAQTAQDVLYHSQSNSPKIGIKVTLGVNARIHASSGVPKTNWHTTGVSQSEPGKQKGRKFNQKGEDGILAGFNPKLLLY</sequence>
<reference evidence="2 3" key="1">
    <citation type="submission" date="2017-11" db="EMBL/GenBank/DDBJ databases">
        <title>De novo assembly and phasing of dikaryotic genomes from two isolates of Puccinia coronata f. sp. avenae, the causal agent of oat crown rust.</title>
        <authorList>
            <person name="Miller M.E."/>
            <person name="Zhang Y."/>
            <person name="Omidvar V."/>
            <person name="Sperschneider J."/>
            <person name="Schwessinger B."/>
            <person name="Raley C."/>
            <person name="Palmer J.M."/>
            <person name="Garnica D."/>
            <person name="Upadhyaya N."/>
            <person name="Rathjen J."/>
            <person name="Taylor J.M."/>
            <person name="Park R.F."/>
            <person name="Dodds P.N."/>
            <person name="Hirsch C.D."/>
            <person name="Kianian S.F."/>
            <person name="Figueroa M."/>
        </authorList>
    </citation>
    <scope>NUCLEOTIDE SEQUENCE [LARGE SCALE GENOMIC DNA]</scope>
    <source>
        <strain evidence="2">12SD80</strain>
    </source>
</reference>
<dbReference type="EMBL" id="PGCI01000009">
    <property type="protein sequence ID" value="PLW50658.1"/>
    <property type="molecule type" value="Genomic_DNA"/>
</dbReference>
<proteinExistence type="predicted"/>
<protein>
    <submittedName>
        <fullName evidence="2">Uncharacterized protein</fullName>
    </submittedName>
</protein>
<evidence type="ECO:0000313" key="3">
    <source>
        <dbReference type="Proteomes" id="UP000235392"/>
    </source>
</evidence>
<evidence type="ECO:0000313" key="2">
    <source>
        <dbReference type="EMBL" id="PLW50658.1"/>
    </source>
</evidence>
<comment type="caution">
    <text evidence="2">The sequence shown here is derived from an EMBL/GenBank/DDBJ whole genome shotgun (WGS) entry which is preliminary data.</text>
</comment>
<accession>A0A2N5VKY6</accession>
<name>A0A2N5VKY6_9BASI</name>
<organism evidence="2 3">
    <name type="scientific">Puccinia coronata f. sp. avenae</name>
    <dbReference type="NCBI Taxonomy" id="200324"/>
    <lineage>
        <taxon>Eukaryota</taxon>
        <taxon>Fungi</taxon>
        <taxon>Dikarya</taxon>
        <taxon>Basidiomycota</taxon>
        <taxon>Pucciniomycotina</taxon>
        <taxon>Pucciniomycetes</taxon>
        <taxon>Pucciniales</taxon>
        <taxon>Pucciniaceae</taxon>
        <taxon>Puccinia</taxon>
    </lineage>
</organism>
<dbReference type="Proteomes" id="UP000235392">
    <property type="component" value="Unassembled WGS sequence"/>
</dbReference>
<dbReference type="AlphaFoldDB" id="A0A2N5VKY6"/>
<evidence type="ECO:0000256" key="1">
    <source>
        <dbReference type="SAM" id="MobiDB-lite"/>
    </source>
</evidence>